<reference evidence="3" key="2">
    <citation type="submission" date="2012-01" db="EMBL/GenBank/DDBJ databases">
        <authorList>
            <person name="Biehl B.S."/>
            <person name="Ding Y."/>
            <person name="Dugan-Rocha S.P."/>
            <person name="Gibbs R.A."/>
            <person name="Glasner J.D."/>
            <person name="Kovar C."/>
            <person name="Muzny D.M."/>
            <person name="Neeno-Eckwall E.C."/>
            <person name="Perna N.T."/>
            <person name="Qin X."/>
            <person name="von Bodman S.B."/>
            <person name="Weinstock G.M."/>
        </authorList>
    </citation>
    <scope>NUCLEOTIDE SEQUENCE</scope>
    <source>
        <strain evidence="3">DC283</strain>
    </source>
</reference>
<dbReference type="Proteomes" id="UP000005050">
    <property type="component" value="Unassembled WGS sequence"/>
</dbReference>
<sequence length="68" mass="7773">MKKVLLAWWRSYTPEIVTSGIICTGQMLFFHWMRDISWAGSFVLALFVFVAGAALGTLMLRLPGWHKD</sequence>
<reference evidence="2 5" key="3">
    <citation type="submission" date="2016-10" db="EMBL/GenBank/DDBJ databases">
        <title>Complete Genome Assembly of Pantoea stewartii subsp. stewartii DC283, a Corn Pathogen.</title>
        <authorList>
            <person name="Duong D.A."/>
            <person name="Stevens A.M."/>
            <person name="Jensen R.V."/>
        </authorList>
    </citation>
    <scope>NUCLEOTIDE SEQUENCE [LARGE SCALE GENOMIC DNA]</scope>
    <source>
        <strain evidence="2 5">DC283</strain>
    </source>
</reference>
<keyword evidence="1" id="KW-0472">Membrane</keyword>
<reference evidence="3 4" key="1">
    <citation type="journal article" date="2012" name="Mol. Microbiol.">
        <title>The genetic and structural basis of two distinct terminal side branch residues in stewartan and amylovoran exopolysaccharides and their potential role in host adaptation.</title>
        <authorList>
            <person name="Wang X."/>
            <person name="Yang F."/>
            <person name="von Bodman S.B."/>
        </authorList>
    </citation>
    <scope>NUCLEOTIDE SEQUENCE [LARGE SCALE GENOMIC DNA]</scope>
    <source>
        <strain evidence="3 4">DC283</strain>
    </source>
</reference>
<dbReference type="PATRIC" id="fig|660596.6.peg.632"/>
<accession>H3R9R3</accession>
<dbReference type="EMBL" id="CP017581">
    <property type="protein sequence ID" value="ARF51375.1"/>
    <property type="molecule type" value="Genomic_DNA"/>
</dbReference>
<dbReference type="EMBL" id="AHIE01000002">
    <property type="protein sequence ID" value="EHU01926.1"/>
    <property type="molecule type" value="Genomic_DNA"/>
</dbReference>
<evidence type="ECO:0000313" key="4">
    <source>
        <dbReference type="Proteomes" id="UP000005050"/>
    </source>
</evidence>
<gene>
    <name evidence="3" type="ORF">CKS_0395</name>
    <name evidence="2" type="ORF">DSJ_20000</name>
</gene>
<proteinExistence type="predicted"/>
<keyword evidence="5" id="KW-1185">Reference proteome</keyword>
<name>H3R9R3_PANSE</name>
<dbReference type="RefSeq" id="WP_006118106.1">
    <property type="nucleotide sequence ID" value="NZ_AHIE01000002.1"/>
</dbReference>
<keyword evidence="1" id="KW-0812">Transmembrane</keyword>
<protein>
    <submittedName>
        <fullName evidence="3">Uncharacterized protein</fullName>
    </submittedName>
</protein>
<dbReference type="STRING" id="660596.DSJ_20000"/>
<evidence type="ECO:0000256" key="1">
    <source>
        <dbReference type="SAM" id="Phobius"/>
    </source>
</evidence>
<evidence type="ECO:0000313" key="3">
    <source>
        <dbReference type="EMBL" id="EHU01926.1"/>
    </source>
</evidence>
<organism evidence="3 4">
    <name type="scientific">Pantoea stewartii subsp. stewartii DC283</name>
    <dbReference type="NCBI Taxonomy" id="660596"/>
    <lineage>
        <taxon>Bacteria</taxon>
        <taxon>Pseudomonadati</taxon>
        <taxon>Pseudomonadota</taxon>
        <taxon>Gammaproteobacteria</taxon>
        <taxon>Enterobacterales</taxon>
        <taxon>Erwiniaceae</taxon>
        <taxon>Pantoea</taxon>
    </lineage>
</organism>
<evidence type="ECO:0000313" key="5">
    <source>
        <dbReference type="Proteomes" id="UP000192380"/>
    </source>
</evidence>
<feature type="transmembrane region" description="Helical" evidence="1">
    <location>
        <begin position="38"/>
        <end position="60"/>
    </location>
</feature>
<keyword evidence="1" id="KW-1133">Transmembrane helix</keyword>
<evidence type="ECO:0000313" key="2">
    <source>
        <dbReference type="EMBL" id="ARF51375.1"/>
    </source>
</evidence>
<dbReference type="Proteomes" id="UP000192380">
    <property type="component" value="Chromosome"/>
</dbReference>
<dbReference type="KEGG" id="pstw:DSJ_20000"/>
<dbReference type="AlphaFoldDB" id="H3R9R3"/>